<sequence length="77" mass="8820">MKIQSIEDEREIAATAAKVLQERFIEAARTETVLYVKNDAVWSKAPNGDPILIKQLFRRNPDLAKKFASRGTYKIKK</sequence>
<accession>A0A365PLL2</accession>
<evidence type="ECO:0000313" key="1">
    <source>
        <dbReference type="EMBL" id="RBA49401.1"/>
    </source>
</evidence>
<protein>
    <submittedName>
        <fullName evidence="1">Uncharacterized protein</fullName>
    </submittedName>
</protein>
<name>A0A365PLL2_ACIJU</name>
<dbReference type="Proteomes" id="UP000253688">
    <property type="component" value="Unassembled WGS sequence"/>
</dbReference>
<dbReference type="RefSeq" id="WP_112986308.1">
    <property type="nucleotide sequence ID" value="NZ_CP131470.1"/>
</dbReference>
<evidence type="ECO:0000313" key="2">
    <source>
        <dbReference type="Proteomes" id="UP000253688"/>
    </source>
</evidence>
<comment type="caution">
    <text evidence="1">The sequence shown here is derived from an EMBL/GenBank/DDBJ whole genome shotgun (WGS) entry which is preliminary data.</text>
</comment>
<proteinExistence type="predicted"/>
<dbReference type="STRING" id="40215.BVL33_09635"/>
<gene>
    <name evidence="1" type="ORF">DC346_03145</name>
</gene>
<reference evidence="1 2" key="1">
    <citation type="submission" date="2018-04" db="EMBL/GenBank/DDBJ databases">
        <title>Acinetobacter junii Genome sequencing and assembly.</title>
        <authorList>
            <person name="Su J."/>
            <person name="Rensing C."/>
            <person name="Mazhar H.S."/>
        </authorList>
    </citation>
    <scope>NUCLEOTIDE SEQUENCE [LARGE SCALE GENOMIC DNA]</scope>
    <source>
        <strain evidence="1 2">SC22</strain>
    </source>
</reference>
<organism evidence="1 2">
    <name type="scientific">Acinetobacter junii</name>
    <dbReference type="NCBI Taxonomy" id="40215"/>
    <lineage>
        <taxon>Bacteria</taxon>
        <taxon>Pseudomonadati</taxon>
        <taxon>Pseudomonadota</taxon>
        <taxon>Gammaproteobacteria</taxon>
        <taxon>Moraxellales</taxon>
        <taxon>Moraxellaceae</taxon>
        <taxon>Acinetobacter</taxon>
    </lineage>
</organism>
<dbReference type="AlphaFoldDB" id="A0A365PLL2"/>
<dbReference type="EMBL" id="QEWH01000018">
    <property type="protein sequence ID" value="RBA49401.1"/>
    <property type="molecule type" value="Genomic_DNA"/>
</dbReference>